<evidence type="ECO:0000256" key="1">
    <source>
        <dbReference type="ARBA" id="ARBA00004141"/>
    </source>
</evidence>
<protein>
    <submittedName>
        <fullName evidence="8">Uncharacterized protein</fullName>
    </submittedName>
</protein>
<comment type="similarity">
    <text evidence="2 6">Belongs to the DP1 family.</text>
</comment>
<organism evidence="8 9">
    <name type="scientific">Cyclotella atomus</name>
    <dbReference type="NCBI Taxonomy" id="382360"/>
    <lineage>
        <taxon>Eukaryota</taxon>
        <taxon>Sar</taxon>
        <taxon>Stramenopiles</taxon>
        <taxon>Ochrophyta</taxon>
        <taxon>Bacillariophyta</taxon>
        <taxon>Coscinodiscophyceae</taxon>
        <taxon>Thalassiosirophycidae</taxon>
        <taxon>Stephanodiscales</taxon>
        <taxon>Stephanodiscaceae</taxon>
        <taxon>Cyclotella</taxon>
    </lineage>
</organism>
<feature type="transmembrane region" description="Helical" evidence="7">
    <location>
        <begin position="257"/>
        <end position="274"/>
    </location>
</feature>
<comment type="subcellular location">
    <subcellularLocation>
        <location evidence="1 6">Membrane</location>
        <topology evidence="1 6">Multi-pass membrane protein</topology>
    </subcellularLocation>
</comment>
<dbReference type="AlphaFoldDB" id="A0ABD3NI17"/>
<name>A0ABD3NI17_9STRA</name>
<feature type="transmembrane region" description="Helical" evidence="7">
    <location>
        <begin position="228"/>
        <end position="245"/>
    </location>
</feature>
<evidence type="ECO:0000256" key="3">
    <source>
        <dbReference type="ARBA" id="ARBA00022692"/>
    </source>
</evidence>
<dbReference type="GO" id="GO:0016020">
    <property type="term" value="C:membrane"/>
    <property type="evidence" value="ECO:0007669"/>
    <property type="project" value="UniProtKB-SubCell"/>
</dbReference>
<evidence type="ECO:0000256" key="5">
    <source>
        <dbReference type="ARBA" id="ARBA00023136"/>
    </source>
</evidence>
<evidence type="ECO:0000313" key="8">
    <source>
        <dbReference type="EMBL" id="KAL3775043.1"/>
    </source>
</evidence>
<dbReference type="InterPro" id="IPR004345">
    <property type="entry name" value="TB2_DP1_HVA22"/>
</dbReference>
<sequence length="335" mass="37341">MREIPTEKLAVYGVSLLLVIILCPLLSRIPRNRGKHPIFHLLYLAAAIASLFLLPSFIQDEVFSPGGVVVIGTVIPIYESIVAVCTIGEADDNAWLQFWITSGSLAYATEFIDNIRETFPEGGEHWYEFEFFFTLWLLLPCTDGAAVIQDRITKPLVSPIAGKLAGKFEGWIQMAIAAVNARGYGSYSSFPEEQRRFVTVALGTIYPTAASIAAVSQPADTVAAGADTTFWLTYWSAYSILFLLMDYLENFIGHIRGFYSICLVATVYLFLPMFNGAETVFRRVLVPLSGQYENMLLRDVHIVQLEMEKLIPEKSRGGVLQKASDIFMKAKYKSS</sequence>
<feature type="transmembrane region" description="Helical" evidence="7">
    <location>
        <begin position="197"/>
        <end position="216"/>
    </location>
</feature>
<keyword evidence="9" id="KW-1185">Reference proteome</keyword>
<dbReference type="PANTHER" id="PTHR12300">
    <property type="entry name" value="HVA22-LIKE PROTEINS"/>
    <property type="match status" value="1"/>
</dbReference>
<evidence type="ECO:0000256" key="2">
    <source>
        <dbReference type="ARBA" id="ARBA00008573"/>
    </source>
</evidence>
<evidence type="ECO:0000256" key="6">
    <source>
        <dbReference type="RuleBase" id="RU362006"/>
    </source>
</evidence>
<feature type="transmembrane region" description="Helical" evidence="7">
    <location>
        <begin position="12"/>
        <end position="29"/>
    </location>
</feature>
<proteinExistence type="inferred from homology"/>
<keyword evidence="4 7" id="KW-1133">Transmembrane helix</keyword>
<reference evidence="8 9" key="1">
    <citation type="submission" date="2024-10" db="EMBL/GenBank/DDBJ databases">
        <title>Updated reference genomes for cyclostephanoid diatoms.</title>
        <authorList>
            <person name="Roberts W.R."/>
            <person name="Alverson A.J."/>
        </authorList>
    </citation>
    <scope>NUCLEOTIDE SEQUENCE [LARGE SCALE GENOMIC DNA]</scope>
    <source>
        <strain evidence="8 9">AJA010-31</strain>
    </source>
</reference>
<dbReference type="EMBL" id="JALLPJ020001169">
    <property type="protein sequence ID" value="KAL3775043.1"/>
    <property type="molecule type" value="Genomic_DNA"/>
</dbReference>
<dbReference type="Pfam" id="PF03134">
    <property type="entry name" value="TB2_DP1_HVA22"/>
    <property type="match status" value="2"/>
</dbReference>
<accession>A0ABD3NI17</accession>
<evidence type="ECO:0000313" key="9">
    <source>
        <dbReference type="Proteomes" id="UP001530400"/>
    </source>
</evidence>
<gene>
    <name evidence="8" type="ORF">ACHAWO_007228</name>
</gene>
<dbReference type="Proteomes" id="UP001530400">
    <property type="component" value="Unassembled WGS sequence"/>
</dbReference>
<evidence type="ECO:0000256" key="7">
    <source>
        <dbReference type="SAM" id="Phobius"/>
    </source>
</evidence>
<evidence type="ECO:0000256" key="4">
    <source>
        <dbReference type="ARBA" id="ARBA00022989"/>
    </source>
</evidence>
<comment type="caution">
    <text evidence="8">The sequence shown here is derived from an EMBL/GenBank/DDBJ whole genome shotgun (WGS) entry which is preliminary data.</text>
</comment>
<dbReference type="PANTHER" id="PTHR12300:SF161">
    <property type="entry name" value="RECEPTOR EXPRESSION-ENHANCING PROTEIN"/>
    <property type="match status" value="1"/>
</dbReference>
<keyword evidence="3 7" id="KW-0812">Transmembrane</keyword>
<feature type="transmembrane region" description="Helical" evidence="7">
    <location>
        <begin position="41"/>
        <end position="58"/>
    </location>
</feature>
<keyword evidence="5 7" id="KW-0472">Membrane</keyword>